<sequence length="67" mass="6997">MWVFAPYDIGTNKISGEFVGIPHGAQALRLSQPKPAAAARPLRTSSPPGGVAAPARYWLPLAPASQS</sequence>
<dbReference type="Proteomes" id="UP000053268">
    <property type="component" value="Unassembled WGS sequence"/>
</dbReference>
<organism evidence="2 3">
    <name type="scientific">Papilio xuthus</name>
    <name type="common">Asian swallowtail butterfly</name>
    <dbReference type="NCBI Taxonomy" id="66420"/>
    <lineage>
        <taxon>Eukaryota</taxon>
        <taxon>Metazoa</taxon>
        <taxon>Ecdysozoa</taxon>
        <taxon>Arthropoda</taxon>
        <taxon>Hexapoda</taxon>
        <taxon>Insecta</taxon>
        <taxon>Pterygota</taxon>
        <taxon>Neoptera</taxon>
        <taxon>Endopterygota</taxon>
        <taxon>Lepidoptera</taxon>
        <taxon>Glossata</taxon>
        <taxon>Ditrysia</taxon>
        <taxon>Papilionoidea</taxon>
        <taxon>Papilionidae</taxon>
        <taxon>Papilioninae</taxon>
        <taxon>Papilio</taxon>
    </lineage>
</organism>
<evidence type="ECO:0000256" key="1">
    <source>
        <dbReference type="SAM" id="MobiDB-lite"/>
    </source>
</evidence>
<accession>A0A194PQ94</accession>
<evidence type="ECO:0000313" key="3">
    <source>
        <dbReference type="Proteomes" id="UP000053268"/>
    </source>
</evidence>
<feature type="region of interest" description="Disordered" evidence="1">
    <location>
        <begin position="32"/>
        <end position="52"/>
    </location>
</feature>
<gene>
    <name evidence="2" type="ORF">RR46_10565</name>
</gene>
<dbReference type="EMBL" id="KQ459602">
    <property type="protein sequence ID" value="KPI93305.1"/>
    <property type="molecule type" value="Genomic_DNA"/>
</dbReference>
<protein>
    <submittedName>
        <fullName evidence="2">Uncharacterized protein</fullName>
    </submittedName>
</protein>
<reference evidence="2 3" key="1">
    <citation type="journal article" date="2015" name="Nat. Commun.">
        <title>Outbred genome sequencing and CRISPR/Cas9 gene editing in butterflies.</title>
        <authorList>
            <person name="Li X."/>
            <person name="Fan D."/>
            <person name="Zhang W."/>
            <person name="Liu G."/>
            <person name="Zhang L."/>
            <person name="Zhao L."/>
            <person name="Fang X."/>
            <person name="Chen L."/>
            <person name="Dong Y."/>
            <person name="Chen Y."/>
            <person name="Ding Y."/>
            <person name="Zhao R."/>
            <person name="Feng M."/>
            <person name="Zhu Y."/>
            <person name="Feng Y."/>
            <person name="Jiang X."/>
            <person name="Zhu D."/>
            <person name="Xiang H."/>
            <person name="Feng X."/>
            <person name="Li S."/>
            <person name="Wang J."/>
            <person name="Zhang G."/>
            <person name="Kronforst M.R."/>
            <person name="Wang W."/>
        </authorList>
    </citation>
    <scope>NUCLEOTIDE SEQUENCE [LARGE SCALE GENOMIC DNA]</scope>
    <source>
        <strain evidence="2">Ya'a_city_454_Px</strain>
        <tissue evidence="2">Whole body</tissue>
    </source>
</reference>
<name>A0A194PQ94_PAPXU</name>
<dbReference type="AlphaFoldDB" id="A0A194PQ94"/>
<keyword evidence="3" id="KW-1185">Reference proteome</keyword>
<proteinExistence type="predicted"/>
<evidence type="ECO:0000313" key="2">
    <source>
        <dbReference type="EMBL" id="KPI93305.1"/>
    </source>
</evidence>